<evidence type="ECO:0000313" key="2">
    <source>
        <dbReference type="EMBL" id="AMB87032.1"/>
    </source>
</evidence>
<dbReference type="RefSeq" id="WP_060783411.1">
    <property type="nucleotide sequence ID" value="NZ_CP014135.1"/>
</dbReference>
<organism evidence="2 3">
    <name type="scientific">Pseudomonas agarici</name>
    <dbReference type="NCBI Taxonomy" id="46677"/>
    <lineage>
        <taxon>Bacteria</taxon>
        <taxon>Pseudomonadati</taxon>
        <taxon>Pseudomonadota</taxon>
        <taxon>Gammaproteobacteria</taxon>
        <taxon>Pseudomonadales</taxon>
        <taxon>Pseudomonadaceae</taxon>
        <taxon>Pseudomonas</taxon>
    </lineage>
</organism>
<dbReference type="InterPro" id="IPR015168">
    <property type="entry name" value="SsuA/THI5"/>
</dbReference>
<dbReference type="SUPFAM" id="SSF53850">
    <property type="entry name" value="Periplasmic binding protein-like II"/>
    <property type="match status" value="1"/>
</dbReference>
<name>A0A0X1T4Y9_PSEAA</name>
<keyword evidence="3" id="KW-1185">Reference proteome</keyword>
<dbReference type="Gene3D" id="3.40.190.10">
    <property type="entry name" value="Periplasmic binding protein-like II"/>
    <property type="match status" value="1"/>
</dbReference>
<dbReference type="KEGG" id="pagb:AWM79_17690"/>
<dbReference type="Proteomes" id="UP000063229">
    <property type="component" value="Chromosome"/>
</dbReference>
<gene>
    <name evidence="2" type="ORF">AWM79_17690</name>
</gene>
<proteinExistence type="predicted"/>
<reference evidence="3" key="1">
    <citation type="submission" date="2016-01" db="EMBL/GenBank/DDBJ databases">
        <authorList>
            <person name="Storey N.H."/>
            <person name="Neuman B.W."/>
        </authorList>
    </citation>
    <scope>NUCLEOTIDE SEQUENCE [LARGE SCALE GENOMIC DNA]</scope>
    <source>
        <strain evidence="3">NCPPB 2472</strain>
    </source>
</reference>
<dbReference type="EMBL" id="CP014135">
    <property type="protein sequence ID" value="AMB87032.1"/>
    <property type="molecule type" value="Genomic_DNA"/>
</dbReference>
<dbReference type="STRING" id="46677.AWM79_17690"/>
<accession>A0A0X1T4Y9</accession>
<feature type="domain" description="SsuA/THI5-like" evidence="1">
    <location>
        <begin position="87"/>
        <end position="142"/>
    </location>
</feature>
<evidence type="ECO:0000313" key="3">
    <source>
        <dbReference type="Proteomes" id="UP000063229"/>
    </source>
</evidence>
<protein>
    <submittedName>
        <fullName evidence="2">4,5-dihydroxyphthalate decarboxylase</fullName>
    </submittedName>
</protein>
<sequence length="330" mass="37076">MNKLNLSVAVGNYDRIRPLVDGEVQIDGVDPIFMLQDPEEIFFRAFRHADYDICELSLSSYSVKTAAGTSPYIAVPVFPSRAFRHTSIYIRNDRGIESAADLKGKRIGVPEYQLTANVWVRLFLEEDHGLKASDVTWIRGGYEEPGRLEKIVLKLPTDVIVENAPETQTLSGMLASGELDAVIGPRAPSCFTQGHPQVGYLYRDPQGAASDWYRRTQLFPIMHVLGIRRTLAEQHPWLPGAVAKAFEKSKSVALQKLSDTSATKVTLPFIEDQIRAARQLLGEDFWSYGFAANRHVLSRFLERHYGEGLSSRLLQPEELFHPASLESFKI</sequence>
<dbReference type="AlphaFoldDB" id="A0A0X1T4Y9"/>
<dbReference type="Pfam" id="PF09084">
    <property type="entry name" value="NMT1"/>
    <property type="match status" value="1"/>
</dbReference>
<evidence type="ECO:0000259" key="1">
    <source>
        <dbReference type="Pfam" id="PF09084"/>
    </source>
</evidence>